<accession>A0A097SQQ0</accession>
<dbReference type="PROSITE" id="PS50949">
    <property type="entry name" value="HTH_GNTR"/>
    <property type="match status" value="1"/>
</dbReference>
<name>A0A097SQQ0_9NOCA</name>
<evidence type="ECO:0000256" key="4">
    <source>
        <dbReference type="ARBA" id="ARBA00023125"/>
    </source>
</evidence>
<keyword evidence="2" id="KW-0663">Pyridoxal phosphate</keyword>
<organism evidence="7">
    <name type="scientific">Rhodococcus sp. NS1</name>
    <dbReference type="NCBI Taxonomy" id="402236"/>
    <lineage>
        <taxon>Bacteria</taxon>
        <taxon>Bacillati</taxon>
        <taxon>Actinomycetota</taxon>
        <taxon>Actinomycetes</taxon>
        <taxon>Mycobacteriales</taxon>
        <taxon>Nocardiaceae</taxon>
        <taxon>Rhodococcus</taxon>
    </lineage>
</organism>
<dbReference type="SMART" id="SM00345">
    <property type="entry name" value="HTH_GNTR"/>
    <property type="match status" value="1"/>
</dbReference>
<dbReference type="GO" id="GO:0003677">
    <property type="term" value="F:DNA binding"/>
    <property type="evidence" value="ECO:0007669"/>
    <property type="project" value="UniProtKB-KW"/>
</dbReference>
<dbReference type="Gene3D" id="1.10.10.10">
    <property type="entry name" value="Winged helix-like DNA-binding domain superfamily/Winged helix DNA-binding domain"/>
    <property type="match status" value="1"/>
</dbReference>
<dbReference type="CDD" id="cd07377">
    <property type="entry name" value="WHTH_GntR"/>
    <property type="match status" value="1"/>
</dbReference>
<dbReference type="EMBL" id="KJ605395">
    <property type="protein sequence ID" value="AIU93868.1"/>
    <property type="molecule type" value="Genomic_DNA"/>
</dbReference>
<dbReference type="InterPro" id="IPR004839">
    <property type="entry name" value="Aminotransferase_I/II_large"/>
</dbReference>
<dbReference type="InterPro" id="IPR015421">
    <property type="entry name" value="PyrdxlP-dep_Trfase_major"/>
</dbReference>
<dbReference type="Gene3D" id="3.40.640.10">
    <property type="entry name" value="Type I PLP-dependent aspartate aminotransferase-like (Major domain)"/>
    <property type="match status" value="1"/>
</dbReference>
<evidence type="ECO:0000256" key="2">
    <source>
        <dbReference type="ARBA" id="ARBA00022898"/>
    </source>
</evidence>
<keyword evidence="5" id="KW-0804">Transcription</keyword>
<keyword evidence="4" id="KW-0238">DNA-binding</keyword>
<feature type="domain" description="HTH gntR-type" evidence="6">
    <location>
        <begin position="23"/>
        <end position="91"/>
    </location>
</feature>
<dbReference type="InterPro" id="IPR036390">
    <property type="entry name" value="WH_DNA-bd_sf"/>
</dbReference>
<dbReference type="GO" id="GO:0003700">
    <property type="term" value="F:DNA-binding transcription factor activity"/>
    <property type="evidence" value="ECO:0007669"/>
    <property type="project" value="InterPro"/>
</dbReference>
<evidence type="ECO:0000256" key="5">
    <source>
        <dbReference type="ARBA" id="ARBA00023163"/>
    </source>
</evidence>
<dbReference type="InterPro" id="IPR015424">
    <property type="entry name" value="PyrdxlP-dep_Trfase"/>
</dbReference>
<dbReference type="PANTHER" id="PTHR46577:SF2">
    <property type="entry name" value="TRANSCRIPTIONAL REGULATORY PROTEIN"/>
    <property type="match status" value="1"/>
</dbReference>
<keyword evidence="3" id="KW-0805">Transcription regulation</keyword>
<evidence type="ECO:0000256" key="1">
    <source>
        <dbReference type="ARBA" id="ARBA00005384"/>
    </source>
</evidence>
<evidence type="ECO:0000256" key="3">
    <source>
        <dbReference type="ARBA" id="ARBA00023015"/>
    </source>
</evidence>
<dbReference type="GO" id="GO:0030170">
    <property type="term" value="F:pyridoxal phosphate binding"/>
    <property type="evidence" value="ECO:0007669"/>
    <property type="project" value="InterPro"/>
</dbReference>
<geneLocation type="plasmid" evidence="7">
    <name>pNSL1</name>
</geneLocation>
<proteinExistence type="inferred from homology"/>
<dbReference type="CDD" id="cd00609">
    <property type="entry name" value="AAT_like"/>
    <property type="match status" value="1"/>
</dbReference>
<dbReference type="InterPro" id="IPR051446">
    <property type="entry name" value="HTH_trans_reg/aminotransferase"/>
</dbReference>
<reference evidence="7" key="1">
    <citation type="submission" date="2014-03" db="EMBL/GenBank/DDBJ databases">
        <authorList>
            <person name="Zhang G."/>
            <person name="Zhu L."/>
            <person name="Fang P."/>
        </authorList>
    </citation>
    <scope>NUCLEOTIDE SEQUENCE</scope>
    <source>
        <strain evidence="7">NS1</strain>
        <plasmid evidence="7">pNSL1</plasmid>
    </source>
</reference>
<dbReference type="InterPro" id="IPR036388">
    <property type="entry name" value="WH-like_DNA-bd_sf"/>
</dbReference>
<evidence type="ECO:0000259" key="6">
    <source>
        <dbReference type="PROSITE" id="PS50949"/>
    </source>
</evidence>
<dbReference type="Pfam" id="PF00155">
    <property type="entry name" value="Aminotran_1_2"/>
    <property type="match status" value="1"/>
</dbReference>
<dbReference type="AlphaFoldDB" id="A0A097SQQ0"/>
<keyword evidence="7" id="KW-0614">Plasmid</keyword>
<gene>
    <name evidence="7" type="ORF">LRS1606.434</name>
</gene>
<protein>
    <recommendedName>
        <fullName evidence="6">HTH gntR-type domain-containing protein</fullName>
    </recommendedName>
</protein>
<dbReference type="SUPFAM" id="SSF53383">
    <property type="entry name" value="PLP-dependent transferases"/>
    <property type="match status" value="1"/>
</dbReference>
<dbReference type="Pfam" id="PF00392">
    <property type="entry name" value="GntR"/>
    <property type="match status" value="1"/>
</dbReference>
<evidence type="ECO:0000313" key="7">
    <source>
        <dbReference type="EMBL" id="AIU93868.1"/>
    </source>
</evidence>
<dbReference type="InterPro" id="IPR000524">
    <property type="entry name" value="Tscrpt_reg_HTH_GntR"/>
</dbReference>
<dbReference type="PANTHER" id="PTHR46577">
    <property type="entry name" value="HTH-TYPE TRANSCRIPTIONAL REGULATORY PROTEIN GABR"/>
    <property type="match status" value="1"/>
</dbReference>
<sequence length="451" mass="48364">MSRGHRLCAVNSGATRTATRIEGRTAGEISESIRNLVGAGELKPADPLSPIRELARELGVHRNTVAAAYRLLVAAGVAETRGRHGTFIRSLPTVHGEGGLALAGHVDLSSGNPDPDLLPDLGGALTRTSYTPPLYGTAATDAALEKWARRSMEQELGRPASITITNGAVDAVERLLTAHLTRGDAVAIEDPCFLASVDTLRVNGFKAIPMPVDVEGITLAGLRHALKRGARAVVCTPRAHNPTGANLSADRATALRSLLIDYPHVLVIEDDHFSAVSGQSYHRLAPTITTRWALVRSVSKFLGPDLRVAIVASDVDTAARLGTRLRPGANWVSHLQQRLTADLLCDPEVAAQLDTARRTYAKRREILIQALTDKEITVTRPADGLNIWIPFERDSSVIVDRLADQGWLVRDGAQFAATPSSPHNAIRVTASTITADRARRFAATLSKILAD</sequence>
<comment type="similarity">
    <text evidence="1">In the C-terminal section; belongs to the class-I pyridoxal-phosphate-dependent aminotransferase family.</text>
</comment>
<dbReference type="SUPFAM" id="SSF46785">
    <property type="entry name" value="Winged helix' DNA-binding domain"/>
    <property type="match status" value="1"/>
</dbReference>